<evidence type="ECO:0000313" key="2">
    <source>
        <dbReference type="EMBL" id="KAK3038011.1"/>
    </source>
</evidence>
<accession>A0AA89BNH5</accession>
<protein>
    <submittedName>
        <fullName evidence="2">Uncharacterized protein</fullName>
    </submittedName>
</protein>
<gene>
    <name evidence="2" type="ORF">RJ639_029962</name>
</gene>
<dbReference type="PROSITE" id="PS50088">
    <property type="entry name" value="ANK_REPEAT"/>
    <property type="match status" value="1"/>
</dbReference>
<dbReference type="SUPFAM" id="SSF48403">
    <property type="entry name" value="Ankyrin repeat"/>
    <property type="match status" value="1"/>
</dbReference>
<dbReference type="Gene3D" id="1.25.40.20">
    <property type="entry name" value="Ankyrin repeat-containing domain"/>
    <property type="match status" value="1"/>
</dbReference>
<dbReference type="AlphaFoldDB" id="A0AA89BNH5"/>
<dbReference type="Proteomes" id="UP001188597">
    <property type="component" value="Unassembled WGS sequence"/>
</dbReference>
<dbReference type="PROSITE" id="PS50297">
    <property type="entry name" value="ANK_REP_REGION"/>
    <property type="match status" value="1"/>
</dbReference>
<keyword evidence="1" id="KW-0040">ANK repeat</keyword>
<dbReference type="SMART" id="SM00248">
    <property type="entry name" value="ANK"/>
    <property type="match status" value="4"/>
</dbReference>
<sequence>MASPLSSSTALKHPYPDEVNIRILVPIELSPKNPFLWRTLMLDVIENEGLLGFIYGTTVAPPERTTVPDDSSVTGTMETENQDYKDWNKTDQLLRQWFLSTMEAQVRLQFQDIFKEAAVKNLSHYLPLHRAALEGDWESAGKFIEEEPDSVRTIIGGNCETALMVAVRSGRRKHFLKKLLQLMLPADLVLADGQGFTALHIAAVVGDVEVAKVLVQKNPDLPDIANIEKSKPLLTAALHGQRNMFLYLITVTKEDVEPKPFEVQSGRQLLETLLIRLSSQMTGREPAKIPAIAGIGGSGVWPLSWIATCAFILIPMVKVTGAFAEATILLYPYFSAILR</sequence>
<evidence type="ECO:0000256" key="1">
    <source>
        <dbReference type="PROSITE-ProRule" id="PRU00023"/>
    </source>
</evidence>
<proteinExistence type="predicted"/>
<dbReference type="PANTHER" id="PTHR24121:SF31">
    <property type="entry name" value="ANKYRIN REPEAT-CONTAINING PROTEIN"/>
    <property type="match status" value="1"/>
</dbReference>
<comment type="caution">
    <text evidence="2">The sequence shown here is derived from an EMBL/GenBank/DDBJ whole genome shotgun (WGS) entry which is preliminary data.</text>
</comment>
<reference evidence="2" key="1">
    <citation type="submission" date="2022-12" db="EMBL/GenBank/DDBJ databases">
        <title>Draft genome assemblies for two species of Escallonia (Escalloniales).</title>
        <authorList>
            <person name="Chanderbali A."/>
            <person name="Dervinis C."/>
            <person name="Anghel I."/>
            <person name="Soltis D."/>
            <person name="Soltis P."/>
            <person name="Zapata F."/>
        </authorList>
    </citation>
    <scope>NUCLEOTIDE SEQUENCE</scope>
    <source>
        <strain evidence="2">UCBG64.0493</strain>
        <tissue evidence="2">Leaf</tissue>
    </source>
</reference>
<organism evidence="2 3">
    <name type="scientific">Escallonia herrerae</name>
    <dbReference type="NCBI Taxonomy" id="1293975"/>
    <lineage>
        <taxon>Eukaryota</taxon>
        <taxon>Viridiplantae</taxon>
        <taxon>Streptophyta</taxon>
        <taxon>Embryophyta</taxon>
        <taxon>Tracheophyta</taxon>
        <taxon>Spermatophyta</taxon>
        <taxon>Magnoliopsida</taxon>
        <taxon>eudicotyledons</taxon>
        <taxon>Gunneridae</taxon>
        <taxon>Pentapetalae</taxon>
        <taxon>asterids</taxon>
        <taxon>campanulids</taxon>
        <taxon>Escalloniales</taxon>
        <taxon>Escalloniaceae</taxon>
        <taxon>Escallonia</taxon>
    </lineage>
</organism>
<dbReference type="Pfam" id="PF12796">
    <property type="entry name" value="Ank_2"/>
    <property type="match status" value="1"/>
</dbReference>
<dbReference type="InterPro" id="IPR036770">
    <property type="entry name" value="Ankyrin_rpt-contain_sf"/>
</dbReference>
<keyword evidence="3" id="KW-1185">Reference proteome</keyword>
<dbReference type="PANTHER" id="PTHR24121">
    <property type="entry name" value="NO MECHANORECEPTOR POTENTIAL C, ISOFORM D-RELATED"/>
    <property type="match status" value="1"/>
</dbReference>
<name>A0AA89BNH5_9ASTE</name>
<dbReference type="InterPro" id="IPR002110">
    <property type="entry name" value="Ankyrin_rpt"/>
</dbReference>
<dbReference type="EMBL" id="JAVXUP010000107">
    <property type="protein sequence ID" value="KAK3038011.1"/>
    <property type="molecule type" value="Genomic_DNA"/>
</dbReference>
<feature type="repeat" description="ANK" evidence="1">
    <location>
        <begin position="194"/>
        <end position="226"/>
    </location>
</feature>
<evidence type="ECO:0000313" key="3">
    <source>
        <dbReference type="Proteomes" id="UP001188597"/>
    </source>
</evidence>